<dbReference type="RefSeq" id="WP_052355476.1">
    <property type="nucleotide sequence ID" value="NZ_HG916765.1"/>
</dbReference>
<dbReference type="KEGG" id="cdn:BN940_00061"/>
<evidence type="ECO:0000313" key="2">
    <source>
        <dbReference type="Proteomes" id="UP000019805"/>
    </source>
</evidence>
<dbReference type="EMBL" id="HG916765">
    <property type="protein sequence ID" value="CDM22493.1"/>
    <property type="molecule type" value="Genomic_DNA"/>
</dbReference>
<dbReference type="Pfam" id="PF13489">
    <property type="entry name" value="Methyltransf_23"/>
    <property type="match status" value="1"/>
</dbReference>
<dbReference type="SUPFAM" id="SSF53335">
    <property type="entry name" value="S-adenosyl-L-methionine-dependent methyltransferases"/>
    <property type="match status" value="1"/>
</dbReference>
<evidence type="ECO:0000313" key="1">
    <source>
        <dbReference type="EMBL" id="CDM22493.1"/>
    </source>
</evidence>
<dbReference type="Gene3D" id="3.40.50.150">
    <property type="entry name" value="Vaccinia Virus protein VP39"/>
    <property type="match status" value="1"/>
</dbReference>
<dbReference type="AlphaFoldDB" id="W8WS43"/>
<dbReference type="eggNOG" id="COG2227">
    <property type="taxonomic scope" value="Bacteria"/>
</dbReference>
<dbReference type="CDD" id="cd02440">
    <property type="entry name" value="AdoMet_MTases"/>
    <property type="match status" value="1"/>
</dbReference>
<organism evidence="1 2">
    <name type="scientific">Castellaniella defragrans (strain DSM 12143 / CCUG 39792 / 65Phen)</name>
    <name type="common">Alcaligenes defragrans</name>
    <dbReference type="NCBI Taxonomy" id="1437824"/>
    <lineage>
        <taxon>Bacteria</taxon>
        <taxon>Pseudomonadati</taxon>
        <taxon>Pseudomonadota</taxon>
        <taxon>Betaproteobacteria</taxon>
        <taxon>Burkholderiales</taxon>
        <taxon>Alcaligenaceae</taxon>
        <taxon>Castellaniella</taxon>
    </lineage>
</organism>
<dbReference type="HOGENOM" id="CLU_946418_0_0_4"/>
<keyword evidence="1" id="KW-0830">Ubiquinone</keyword>
<dbReference type="PANTHER" id="PTHR43861:SF1">
    <property type="entry name" value="TRANS-ACONITATE 2-METHYLTRANSFERASE"/>
    <property type="match status" value="1"/>
</dbReference>
<dbReference type="GO" id="GO:0008168">
    <property type="term" value="F:methyltransferase activity"/>
    <property type="evidence" value="ECO:0007669"/>
    <property type="project" value="UniProtKB-KW"/>
</dbReference>
<keyword evidence="2" id="KW-1185">Reference proteome</keyword>
<keyword evidence="1" id="KW-0489">Methyltransferase</keyword>
<gene>
    <name evidence="1" type="ORF">BN940_00061</name>
</gene>
<dbReference type="OrthoDB" id="9790457at2"/>
<accession>W8WS43</accession>
<dbReference type="Proteomes" id="UP000019805">
    <property type="component" value="Chromosome"/>
</dbReference>
<proteinExistence type="predicted"/>
<dbReference type="STRING" id="1437824.BN940_00061"/>
<dbReference type="InterPro" id="IPR029063">
    <property type="entry name" value="SAM-dependent_MTases_sf"/>
</dbReference>
<sequence length="296" mass="32300">MSRYDYRFNPEDDGTAAQLCRLVGPGRRVLELGCAAGAMSAVLTRHYRCSVSGIEADPDAAAEARAHADRVWVADLDASGWETLPGGDRFDVVLAADVLEHLRDPLACVLRARDLLADGGRLVISVPNIAHGGVLAALLCDAFPYRDTGLLDRTHVHFFTRHSLAQMLCRAGFAIDTVQTVDTGPWHPEFAAYWRALPDALREALAQNPAGRAYQIIVQARSLPQPSPQALPALAHDAAQDQWLASLAARLAAGPALRAEAEAARAERDRALAELAAMRQSRIWRWSAPLRRLRRP</sequence>
<keyword evidence="1" id="KW-0808">Transferase</keyword>
<reference evidence="1 2" key="1">
    <citation type="journal article" date="2014" name="BMC Microbiol.">
        <title>The oxygen-independent metabolism of cyclic monoterpenes in Castellaniella defragrans 65Phen.</title>
        <authorList>
            <person name="Petasch J."/>
            <person name="Disch E.M."/>
            <person name="Markert S."/>
            <person name="Becher D."/>
            <person name="Schweder T."/>
            <person name="Huttel B."/>
            <person name="Reinhardt R."/>
            <person name="Harder J."/>
        </authorList>
    </citation>
    <scope>NUCLEOTIDE SEQUENCE [LARGE SCALE GENOMIC DNA]</scope>
    <source>
        <strain evidence="1">65Phen</strain>
    </source>
</reference>
<dbReference type="GO" id="GO:0032259">
    <property type="term" value="P:methylation"/>
    <property type="evidence" value="ECO:0007669"/>
    <property type="project" value="UniProtKB-KW"/>
</dbReference>
<dbReference type="PANTHER" id="PTHR43861">
    <property type="entry name" value="TRANS-ACONITATE 2-METHYLTRANSFERASE-RELATED"/>
    <property type="match status" value="1"/>
</dbReference>
<protein>
    <submittedName>
        <fullName evidence="1">Ubiquinone biosynthesis O-methyltransferase</fullName>
    </submittedName>
</protein>
<name>W8WS43_CASD6</name>